<evidence type="ECO:0000313" key="2">
    <source>
        <dbReference type="EMBL" id="TNN47625.1"/>
    </source>
</evidence>
<feature type="region of interest" description="Disordered" evidence="1">
    <location>
        <begin position="71"/>
        <end position="141"/>
    </location>
</feature>
<dbReference type="AlphaFoldDB" id="A0A4Z2G3K6"/>
<dbReference type="Proteomes" id="UP000314294">
    <property type="component" value="Unassembled WGS sequence"/>
</dbReference>
<reference evidence="2 3" key="1">
    <citation type="submission" date="2019-03" db="EMBL/GenBank/DDBJ databases">
        <title>First draft genome of Liparis tanakae, snailfish: a comprehensive survey of snailfish specific genes.</title>
        <authorList>
            <person name="Kim W."/>
            <person name="Song I."/>
            <person name="Jeong J.-H."/>
            <person name="Kim D."/>
            <person name="Kim S."/>
            <person name="Ryu S."/>
            <person name="Song J.Y."/>
            <person name="Lee S.K."/>
        </authorList>
    </citation>
    <scope>NUCLEOTIDE SEQUENCE [LARGE SCALE GENOMIC DNA]</scope>
    <source>
        <tissue evidence="2">Muscle</tissue>
    </source>
</reference>
<accession>A0A4Z2G3K6</accession>
<gene>
    <name evidence="2" type="ORF">EYF80_042186</name>
</gene>
<comment type="caution">
    <text evidence="2">The sequence shown here is derived from an EMBL/GenBank/DDBJ whole genome shotgun (WGS) entry which is preliminary data.</text>
</comment>
<protein>
    <submittedName>
        <fullName evidence="2">Uncharacterized protein</fullName>
    </submittedName>
</protein>
<evidence type="ECO:0000313" key="3">
    <source>
        <dbReference type="Proteomes" id="UP000314294"/>
    </source>
</evidence>
<feature type="compositionally biased region" description="Basic residues" evidence="1">
    <location>
        <begin position="73"/>
        <end position="87"/>
    </location>
</feature>
<proteinExistence type="predicted"/>
<organism evidence="2 3">
    <name type="scientific">Liparis tanakae</name>
    <name type="common">Tanaka's snailfish</name>
    <dbReference type="NCBI Taxonomy" id="230148"/>
    <lineage>
        <taxon>Eukaryota</taxon>
        <taxon>Metazoa</taxon>
        <taxon>Chordata</taxon>
        <taxon>Craniata</taxon>
        <taxon>Vertebrata</taxon>
        <taxon>Euteleostomi</taxon>
        <taxon>Actinopterygii</taxon>
        <taxon>Neopterygii</taxon>
        <taxon>Teleostei</taxon>
        <taxon>Neoteleostei</taxon>
        <taxon>Acanthomorphata</taxon>
        <taxon>Eupercaria</taxon>
        <taxon>Perciformes</taxon>
        <taxon>Cottioidei</taxon>
        <taxon>Cottales</taxon>
        <taxon>Liparidae</taxon>
        <taxon>Liparis</taxon>
    </lineage>
</organism>
<name>A0A4Z2G3K6_9TELE</name>
<keyword evidence="3" id="KW-1185">Reference proteome</keyword>
<sequence length="141" mass="16013">MNTLTCSVSVKEQVDCLSHCNDTGNKAARLVDGAFDLRSSVLHLLRLLDGAQELDLLVLYLAYDTRNGITASRTRRRRTGRHSRGPRRAAEPIRRPTGSIMSAVNPLLSKEKRGARGMNGRKNEDEKKKNEDEMRRRVKRR</sequence>
<evidence type="ECO:0000256" key="1">
    <source>
        <dbReference type="SAM" id="MobiDB-lite"/>
    </source>
</evidence>
<dbReference type="EMBL" id="SRLO01000732">
    <property type="protein sequence ID" value="TNN47625.1"/>
    <property type="molecule type" value="Genomic_DNA"/>
</dbReference>
<feature type="compositionally biased region" description="Basic and acidic residues" evidence="1">
    <location>
        <begin position="121"/>
        <end position="135"/>
    </location>
</feature>